<keyword evidence="5" id="KW-0676">Redox-active center</keyword>
<dbReference type="AlphaFoldDB" id="G5JKJ5"/>
<feature type="domain" description="Thioredoxin-like fold" evidence="7">
    <location>
        <begin position="32"/>
        <end position="196"/>
    </location>
</feature>
<dbReference type="OrthoDB" id="117402at2"/>
<evidence type="ECO:0000256" key="2">
    <source>
        <dbReference type="ARBA" id="ARBA00022729"/>
    </source>
</evidence>
<dbReference type="InterPro" id="IPR036249">
    <property type="entry name" value="Thioredoxin-like_sf"/>
</dbReference>
<dbReference type="PANTHER" id="PTHR13887">
    <property type="entry name" value="GLUTATHIONE S-TRANSFERASE KAPPA"/>
    <property type="match status" value="1"/>
</dbReference>
<feature type="signal peptide" evidence="6">
    <location>
        <begin position="1"/>
        <end position="20"/>
    </location>
</feature>
<feature type="chain" id="PRO_5039043198" evidence="6">
    <location>
        <begin position="21"/>
        <end position="198"/>
    </location>
</feature>
<proteinExistence type="inferred from homology"/>
<dbReference type="Gene3D" id="3.40.30.10">
    <property type="entry name" value="Glutaredoxin"/>
    <property type="match status" value="1"/>
</dbReference>
<sequence length="198" mass="22943">MIKRLLPLLFICLIVLSACSNKPTAPKATKDGKPLIVVYGDYKCPYCKKLEDHVMPKLRKNYLDNHKADYQYINLAFLGKDSIIGSRASHAVEHYAPQQFLNFQQHLYAAQQDEKKAWLTESLLDKEIKKLNIDQATQDKIMKDYKTKNSKSWKAADKDKAIAKEHHIKTTPTAFVNGEKVEDPYKYDNYEKLLKKHK</sequence>
<dbReference type="GO" id="GO:0016491">
    <property type="term" value="F:oxidoreductase activity"/>
    <property type="evidence" value="ECO:0007669"/>
    <property type="project" value="UniProtKB-KW"/>
</dbReference>
<keyword evidence="2 6" id="KW-0732">Signal</keyword>
<keyword evidence="8" id="KW-0449">Lipoprotein</keyword>
<reference evidence="8 9" key="1">
    <citation type="journal article" date="2012" name="BMC Genomics">
        <title>Comparative genomic analysis of the genus Staphylococcus including Staphylococcus aureus and its newly described sister species Staphylococcus simiae.</title>
        <authorList>
            <person name="Suzuki H."/>
            <person name="Lefebure T."/>
            <person name="Pavinski Bitar P."/>
            <person name="Stanhope M.J."/>
        </authorList>
    </citation>
    <scope>NUCLEOTIDE SEQUENCE [LARGE SCALE GENOMIC DNA]</scope>
    <source>
        <strain evidence="8 9">CCM 7213</strain>
    </source>
</reference>
<dbReference type="Proteomes" id="UP000005413">
    <property type="component" value="Unassembled WGS sequence"/>
</dbReference>
<evidence type="ECO:0000256" key="5">
    <source>
        <dbReference type="ARBA" id="ARBA00023284"/>
    </source>
</evidence>
<accession>G5JKJ5</accession>
<dbReference type="RefSeq" id="WP_002464706.1">
    <property type="nucleotide sequence ID" value="NZ_AEUN01000486.1"/>
</dbReference>
<comment type="caution">
    <text evidence="8">The sequence shown here is derived from an EMBL/GenBank/DDBJ whole genome shotgun (WGS) entry which is preliminary data.</text>
</comment>
<organism evidence="8 9">
    <name type="scientific">Staphylococcus simiae CCM 7213 = CCUG 51256</name>
    <dbReference type="NCBI Taxonomy" id="911238"/>
    <lineage>
        <taxon>Bacteria</taxon>
        <taxon>Bacillati</taxon>
        <taxon>Bacillota</taxon>
        <taxon>Bacilli</taxon>
        <taxon>Bacillales</taxon>
        <taxon>Staphylococcaceae</taxon>
        <taxon>Staphylococcus</taxon>
    </lineage>
</organism>
<dbReference type="Pfam" id="PF13462">
    <property type="entry name" value="Thioredoxin_4"/>
    <property type="match status" value="1"/>
</dbReference>
<protein>
    <submittedName>
        <fullName evidence="8">Putative lipoprotein</fullName>
    </submittedName>
</protein>
<evidence type="ECO:0000313" key="9">
    <source>
        <dbReference type="Proteomes" id="UP000005413"/>
    </source>
</evidence>
<evidence type="ECO:0000256" key="6">
    <source>
        <dbReference type="SAM" id="SignalP"/>
    </source>
</evidence>
<evidence type="ECO:0000313" key="8">
    <source>
        <dbReference type="EMBL" id="EHJ07304.1"/>
    </source>
</evidence>
<dbReference type="SUPFAM" id="SSF52833">
    <property type="entry name" value="Thioredoxin-like"/>
    <property type="match status" value="1"/>
</dbReference>
<dbReference type="PROSITE" id="PS51257">
    <property type="entry name" value="PROKAR_LIPOPROTEIN"/>
    <property type="match status" value="1"/>
</dbReference>
<dbReference type="PATRIC" id="fig|911238.3.peg.1764"/>
<name>G5JKJ5_9STAP</name>
<gene>
    <name evidence="8" type="ORF">SS7213T_10079</name>
</gene>
<dbReference type="EMBL" id="AEUN01000486">
    <property type="protein sequence ID" value="EHJ07304.1"/>
    <property type="molecule type" value="Genomic_DNA"/>
</dbReference>
<dbReference type="InterPro" id="IPR012336">
    <property type="entry name" value="Thioredoxin-like_fold"/>
</dbReference>
<evidence type="ECO:0000256" key="3">
    <source>
        <dbReference type="ARBA" id="ARBA00023002"/>
    </source>
</evidence>
<dbReference type="PANTHER" id="PTHR13887:SF14">
    <property type="entry name" value="DISULFIDE BOND FORMATION PROTEIN D"/>
    <property type="match status" value="1"/>
</dbReference>
<keyword evidence="9" id="KW-1185">Reference proteome</keyword>
<evidence type="ECO:0000256" key="4">
    <source>
        <dbReference type="ARBA" id="ARBA00023157"/>
    </source>
</evidence>
<evidence type="ECO:0000256" key="1">
    <source>
        <dbReference type="ARBA" id="ARBA00005791"/>
    </source>
</evidence>
<keyword evidence="4" id="KW-1015">Disulfide bond</keyword>
<comment type="similarity">
    <text evidence="1">Belongs to the thioredoxin family. DsbA subfamily.</text>
</comment>
<keyword evidence="3" id="KW-0560">Oxidoreductase</keyword>
<evidence type="ECO:0000259" key="7">
    <source>
        <dbReference type="Pfam" id="PF13462"/>
    </source>
</evidence>